<dbReference type="AlphaFoldDB" id="A0A844FGR4"/>
<dbReference type="OrthoDB" id="9795386at2"/>
<dbReference type="RefSeq" id="WP_154483854.1">
    <property type="nucleotide sequence ID" value="NZ_VULR01000006.1"/>
</dbReference>
<dbReference type="EMBL" id="VULR01000006">
    <property type="protein sequence ID" value="MSS43169.1"/>
    <property type="molecule type" value="Genomic_DNA"/>
</dbReference>
<gene>
    <name evidence="1" type="ORF">FYJ27_05410</name>
</gene>
<proteinExistence type="predicted"/>
<name>A0A844FGR4_9FIRM</name>
<protein>
    <submittedName>
        <fullName evidence="1">Uncharacterized protein</fullName>
    </submittedName>
</protein>
<evidence type="ECO:0000313" key="1">
    <source>
        <dbReference type="EMBL" id="MSS43169.1"/>
    </source>
</evidence>
<reference evidence="1 2" key="1">
    <citation type="submission" date="2019-08" db="EMBL/GenBank/DDBJ databases">
        <title>In-depth cultivation of the pig gut microbiome towards novel bacterial diversity and tailored functional studies.</title>
        <authorList>
            <person name="Wylensek D."/>
            <person name="Hitch T.C.A."/>
            <person name="Clavel T."/>
        </authorList>
    </citation>
    <scope>NUCLEOTIDE SEQUENCE [LARGE SCALE GENOMIC DNA]</scope>
    <source>
        <strain evidence="1 2">Med78-601-WT-4W-RMD-3</strain>
    </source>
</reference>
<evidence type="ECO:0000313" key="2">
    <source>
        <dbReference type="Proteomes" id="UP000462760"/>
    </source>
</evidence>
<dbReference type="Proteomes" id="UP000462760">
    <property type="component" value="Unassembled WGS sequence"/>
</dbReference>
<accession>A0A844FGR4</accession>
<comment type="caution">
    <text evidence="1">The sequence shown here is derived from an EMBL/GenBank/DDBJ whole genome shotgun (WGS) entry which is preliminary data.</text>
</comment>
<organism evidence="1 2">
    <name type="scientific">Anaerosalibacter bizertensis</name>
    <dbReference type="NCBI Taxonomy" id="932217"/>
    <lineage>
        <taxon>Bacteria</taxon>
        <taxon>Bacillati</taxon>
        <taxon>Bacillota</taxon>
        <taxon>Tissierellia</taxon>
        <taxon>Tissierellales</taxon>
        <taxon>Sporanaerobacteraceae</taxon>
        <taxon>Anaerosalibacter</taxon>
    </lineage>
</organism>
<sequence>MEYYGFFDGDQYYGQEELARYFENIYESGVSIDSNNNMTMRVYKEESVIKVDKGFSIIKGFYLYNDNPKTINIVADSNYDRVDRIVIRLNLSTKTVSIEHKKGTPGSKPTAPNLQRDNLIHELSLAQVYVYRNGNTTITDERYRKDLCGAIRPKNLTEFNNMIENMTKEFDKWFNAQQEKGWRNIYIDENDPVESVAGSIWLRIL</sequence>